<keyword evidence="1" id="KW-0547">Nucleotide-binding</keyword>
<dbReference type="AlphaFoldDB" id="A0A6F9DLZ5"/>
<dbReference type="GO" id="GO:0017111">
    <property type="term" value="F:ribonucleoside triphosphate phosphatase activity"/>
    <property type="evidence" value="ECO:0007669"/>
    <property type="project" value="InterPro"/>
</dbReference>
<proteinExistence type="evidence at transcript level"/>
<dbReference type="InterPro" id="IPR027417">
    <property type="entry name" value="P-loop_NTPase"/>
</dbReference>
<evidence type="ECO:0000256" key="2">
    <source>
        <dbReference type="ARBA" id="ARBA00022801"/>
    </source>
</evidence>
<organism evidence="4">
    <name type="scientific">Phallusia mammillata</name>
    <dbReference type="NCBI Taxonomy" id="59560"/>
    <lineage>
        <taxon>Eukaryota</taxon>
        <taxon>Metazoa</taxon>
        <taxon>Chordata</taxon>
        <taxon>Tunicata</taxon>
        <taxon>Ascidiacea</taxon>
        <taxon>Phlebobranchia</taxon>
        <taxon>Ascidiidae</taxon>
        <taxon>Phallusia</taxon>
    </lineage>
</organism>
<evidence type="ECO:0000256" key="3">
    <source>
        <dbReference type="ARBA" id="ARBA00022840"/>
    </source>
</evidence>
<dbReference type="SUPFAM" id="SSF52540">
    <property type="entry name" value="P-loop containing nucleoside triphosphate hydrolases"/>
    <property type="match status" value="1"/>
</dbReference>
<reference evidence="4" key="1">
    <citation type="submission" date="2020-04" db="EMBL/GenBank/DDBJ databases">
        <authorList>
            <person name="Neveu A P."/>
        </authorList>
    </citation>
    <scope>NUCLEOTIDE SEQUENCE</scope>
    <source>
        <tissue evidence="4">Whole embryo</tissue>
    </source>
</reference>
<gene>
    <name evidence="4" type="primary">Ntpcr</name>
</gene>
<keyword evidence="2" id="KW-0378">Hydrolase</keyword>
<dbReference type="PANTHER" id="PTHR43146:SF1">
    <property type="entry name" value="CANCER-RELATED NUCLEOSIDE-TRIPHOSPHATASE"/>
    <property type="match status" value="1"/>
</dbReference>
<dbReference type="InterPro" id="IPR004948">
    <property type="entry name" value="Nuc-triphosphatase_THEP1"/>
</dbReference>
<dbReference type="PANTHER" id="PTHR43146">
    <property type="entry name" value="CANCER-RELATED NUCLEOSIDE-TRIPHOSPHATASE"/>
    <property type="match status" value="1"/>
</dbReference>
<name>A0A6F9DLZ5_9ASCI</name>
<protein>
    <submittedName>
        <fullName evidence="4">Cancer-related nucleoside-triphosphatase homolog</fullName>
    </submittedName>
</protein>
<dbReference type="GO" id="GO:0005524">
    <property type="term" value="F:ATP binding"/>
    <property type="evidence" value="ECO:0007669"/>
    <property type="project" value="UniProtKB-KW"/>
</dbReference>
<evidence type="ECO:0000313" key="4">
    <source>
        <dbReference type="EMBL" id="CAB3264472.1"/>
    </source>
</evidence>
<accession>A0A6F9DLZ5</accession>
<dbReference type="Pfam" id="PF03266">
    <property type="entry name" value="NTPase_1"/>
    <property type="match status" value="1"/>
</dbReference>
<dbReference type="Gene3D" id="3.40.50.300">
    <property type="entry name" value="P-loop containing nucleotide triphosphate hydrolases"/>
    <property type="match status" value="1"/>
</dbReference>
<sequence>MEFRHVFLTGPPGVGKTTLIRKSTDAIKGQFPLNGFYTEEIRLRGQRIGFDAVSVANSLRCPLARIEEDVTFRKRPKVGKYSVYVNEFEDFVVPIFESCTPKSIFVLDEVGKMELFSKTFQTKVTAILKRKDVTTLGTIPIKRGGGIPFVEYIRTLPNVKVFDITVENRDNILPGIVSTLCNKTV</sequence>
<dbReference type="EMBL" id="LR788610">
    <property type="protein sequence ID" value="CAB3264472.1"/>
    <property type="molecule type" value="mRNA"/>
</dbReference>
<evidence type="ECO:0000256" key="1">
    <source>
        <dbReference type="ARBA" id="ARBA00022741"/>
    </source>
</evidence>
<keyword evidence="3" id="KW-0067">ATP-binding</keyword>